<keyword evidence="2" id="KW-0732">Signal</keyword>
<reference evidence="3" key="1">
    <citation type="submission" date="2020-11" db="EMBL/GenBank/DDBJ databases">
        <title>Chlorella ohadii genome sequencing and assembly.</title>
        <authorList>
            <person name="Murik O."/>
            <person name="Treves H."/>
            <person name="Kedem I."/>
            <person name="Shotland Y."/>
            <person name="Kaplan A."/>
        </authorList>
    </citation>
    <scope>NUCLEOTIDE SEQUENCE</scope>
    <source>
        <strain evidence="3">1</strain>
    </source>
</reference>
<protein>
    <submittedName>
        <fullName evidence="3">Uncharacterized protein</fullName>
    </submittedName>
</protein>
<feature type="signal peptide" evidence="2">
    <location>
        <begin position="1"/>
        <end position="28"/>
    </location>
</feature>
<proteinExistence type="predicted"/>
<feature type="compositionally biased region" description="Low complexity" evidence="1">
    <location>
        <begin position="27"/>
        <end position="52"/>
    </location>
</feature>
<feature type="region of interest" description="Disordered" evidence="1">
    <location>
        <begin position="27"/>
        <end position="95"/>
    </location>
</feature>
<name>A0AAD5DI52_9CHLO</name>
<comment type="caution">
    <text evidence="3">The sequence shown here is derived from an EMBL/GenBank/DDBJ whole genome shotgun (WGS) entry which is preliminary data.</text>
</comment>
<gene>
    <name evidence="3" type="ORF">COHA_008856</name>
</gene>
<evidence type="ECO:0000256" key="2">
    <source>
        <dbReference type="SAM" id="SignalP"/>
    </source>
</evidence>
<dbReference type="Proteomes" id="UP001205105">
    <property type="component" value="Unassembled WGS sequence"/>
</dbReference>
<organism evidence="3 4">
    <name type="scientific">Chlorella ohadii</name>
    <dbReference type="NCBI Taxonomy" id="2649997"/>
    <lineage>
        <taxon>Eukaryota</taxon>
        <taxon>Viridiplantae</taxon>
        <taxon>Chlorophyta</taxon>
        <taxon>core chlorophytes</taxon>
        <taxon>Trebouxiophyceae</taxon>
        <taxon>Chlorellales</taxon>
        <taxon>Chlorellaceae</taxon>
        <taxon>Chlorella clade</taxon>
        <taxon>Chlorella</taxon>
    </lineage>
</organism>
<feature type="chain" id="PRO_5042121500" evidence="2">
    <location>
        <begin position="29"/>
        <end position="218"/>
    </location>
</feature>
<evidence type="ECO:0000313" key="4">
    <source>
        <dbReference type="Proteomes" id="UP001205105"/>
    </source>
</evidence>
<keyword evidence="4" id="KW-1185">Reference proteome</keyword>
<evidence type="ECO:0000313" key="3">
    <source>
        <dbReference type="EMBL" id="KAI7837341.1"/>
    </source>
</evidence>
<dbReference type="EMBL" id="JADXDR010000156">
    <property type="protein sequence ID" value="KAI7837341.1"/>
    <property type="molecule type" value="Genomic_DNA"/>
</dbReference>
<evidence type="ECO:0000256" key="1">
    <source>
        <dbReference type="SAM" id="MobiDB-lite"/>
    </source>
</evidence>
<feature type="compositionally biased region" description="Pro residues" evidence="1">
    <location>
        <begin position="56"/>
        <end position="75"/>
    </location>
</feature>
<accession>A0AAD5DI52</accession>
<sequence length="218" mass="23033">MTRSSPGAATGLLLPLLTLLLLASSVSSRPAPPAAASQQPSSTTDSSSTGAGRRPLQPPVLAPYPPQPLAAPEPEAPVRQLQQSEEAVNRCRDGPEPEAEQEQCVECDRLQRSKTAACRVWIDRVALHFPRGSTELPTPQQQGEAVAALRGSSCPSTGCCKAMGAALEGRCGCNRLFQHVRNETAIDEPILSVEYLKGSNCILALACGFTDTEQLACT</sequence>
<dbReference type="AlphaFoldDB" id="A0AAD5DI52"/>